<evidence type="ECO:0000313" key="1">
    <source>
        <dbReference type="EMBL" id="QJH96195.1"/>
    </source>
</evidence>
<sequence>MGLPVTIYRYTDAGAPQLTNGTPSEWIDILKKVLVEGYGSKAPLGWTLEFENVGVYSAAFRNSIADGGSGGYVKFYSIDGSNIANKTIMMKCAMSMTSIDTFVKPLWTRGLVSASSTKGWEIIGTSRGFYLILHYTTNLLNGLQGYGFDTQCYFIGDIESSVANDAGMFTIVMSNAINGDTTSNDGITSSSTTLAAQIYNSDGSNSNAMYSFEKSNFYKNSAAPNGDAELLGINHVMSPTPIYGVIAQNASVESPFCRGHIPGLYTSSFAGYRTVNWPKEVTQSDVVWVLLRSYNSPQQWVKTGTWYD</sequence>
<organism evidence="1">
    <name type="scientific">viral metagenome</name>
    <dbReference type="NCBI Taxonomy" id="1070528"/>
    <lineage>
        <taxon>unclassified sequences</taxon>
        <taxon>metagenomes</taxon>
        <taxon>organismal metagenomes</taxon>
    </lineage>
</organism>
<gene>
    <name evidence="1" type="ORF">TM448B00650_0022</name>
</gene>
<accession>A0A6M3XID1</accession>
<dbReference type="EMBL" id="MT144642">
    <property type="protein sequence ID" value="QJH96195.1"/>
    <property type="molecule type" value="Genomic_DNA"/>
</dbReference>
<reference evidence="1" key="1">
    <citation type="submission" date="2020-03" db="EMBL/GenBank/DDBJ databases">
        <title>The deep terrestrial virosphere.</title>
        <authorList>
            <person name="Holmfeldt K."/>
            <person name="Nilsson E."/>
            <person name="Simone D."/>
            <person name="Lopez-Fernandez M."/>
            <person name="Wu X."/>
            <person name="de Brujin I."/>
            <person name="Lundin D."/>
            <person name="Andersson A."/>
            <person name="Bertilsson S."/>
            <person name="Dopson M."/>
        </authorList>
    </citation>
    <scope>NUCLEOTIDE SEQUENCE</scope>
    <source>
        <strain evidence="1">TM448B00650</strain>
    </source>
</reference>
<name>A0A6M3XID1_9ZZZZ</name>
<dbReference type="AlphaFoldDB" id="A0A6M3XID1"/>
<proteinExistence type="predicted"/>
<protein>
    <submittedName>
        <fullName evidence="1">Putative tail protein</fullName>
    </submittedName>
</protein>